<dbReference type="Proteomes" id="UP001180020">
    <property type="component" value="Unassembled WGS sequence"/>
</dbReference>
<organism evidence="1 2">
    <name type="scientific">Acorus calamus</name>
    <name type="common">Sweet flag</name>
    <dbReference type="NCBI Taxonomy" id="4465"/>
    <lineage>
        <taxon>Eukaryota</taxon>
        <taxon>Viridiplantae</taxon>
        <taxon>Streptophyta</taxon>
        <taxon>Embryophyta</taxon>
        <taxon>Tracheophyta</taxon>
        <taxon>Spermatophyta</taxon>
        <taxon>Magnoliopsida</taxon>
        <taxon>Liliopsida</taxon>
        <taxon>Acoraceae</taxon>
        <taxon>Acorus</taxon>
    </lineage>
</organism>
<reference evidence="1" key="1">
    <citation type="journal article" date="2023" name="Nat. Commun.">
        <title>Diploid and tetraploid genomes of Acorus and the evolution of monocots.</title>
        <authorList>
            <person name="Ma L."/>
            <person name="Liu K.W."/>
            <person name="Li Z."/>
            <person name="Hsiao Y.Y."/>
            <person name="Qi Y."/>
            <person name="Fu T."/>
            <person name="Tang G.D."/>
            <person name="Zhang D."/>
            <person name="Sun W.H."/>
            <person name="Liu D.K."/>
            <person name="Li Y."/>
            <person name="Chen G.Z."/>
            <person name="Liu X.D."/>
            <person name="Liao X.Y."/>
            <person name="Jiang Y.T."/>
            <person name="Yu X."/>
            <person name="Hao Y."/>
            <person name="Huang J."/>
            <person name="Zhao X.W."/>
            <person name="Ke S."/>
            <person name="Chen Y.Y."/>
            <person name="Wu W.L."/>
            <person name="Hsu J.L."/>
            <person name="Lin Y.F."/>
            <person name="Huang M.D."/>
            <person name="Li C.Y."/>
            <person name="Huang L."/>
            <person name="Wang Z.W."/>
            <person name="Zhao X."/>
            <person name="Zhong W.Y."/>
            <person name="Peng D.H."/>
            <person name="Ahmad S."/>
            <person name="Lan S."/>
            <person name="Zhang J.S."/>
            <person name="Tsai W.C."/>
            <person name="Van de Peer Y."/>
            <person name="Liu Z.J."/>
        </authorList>
    </citation>
    <scope>NUCLEOTIDE SEQUENCE</scope>
    <source>
        <strain evidence="1">CP</strain>
    </source>
</reference>
<protein>
    <submittedName>
        <fullName evidence="1">Uncharacterized protein</fullName>
    </submittedName>
</protein>
<accession>A0AAV9E6W0</accession>
<evidence type="ECO:0000313" key="1">
    <source>
        <dbReference type="EMBL" id="KAK1309471.1"/>
    </source>
</evidence>
<dbReference type="EMBL" id="JAUJYO010000009">
    <property type="protein sequence ID" value="KAK1309471.1"/>
    <property type="molecule type" value="Genomic_DNA"/>
</dbReference>
<comment type="caution">
    <text evidence="1">The sequence shown here is derived from an EMBL/GenBank/DDBJ whole genome shotgun (WGS) entry which is preliminary data.</text>
</comment>
<evidence type="ECO:0000313" key="2">
    <source>
        <dbReference type="Proteomes" id="UP001180020"/>
    </source>
</evidence>
<reference evidence="1" key="2">
    <citation type="submission" date="2023-06" db="EMBL/GenBank/DDBJ databases">
        <authorList>
            <person name="Ma L."/>
            <person name="Liu K.-W."/>
            <person name="Li Z."/>
            <person name="Hsiao Y.-Y."/>
            <person name="Qi Y."/>
            <person name="Fu T."/>
            <person name="Tang G."/>
            <person name="Zhang D."/>
            <person name="Sun W.-H."/>
            <person name="Liu D.-K."/>
            <person name="Li Y."/>
            <person name="Chen G.-Z."/>
            <person name="Liu X.-D."/>
            <person name="Liao X.-Y."/>
            <person name="Jiang Y.-T."/>
            <person name="Yu X."/>
            <person name="Hao Y."/>
            <person name="Huang J."/>
            <person name="Zhao X.-W."/>
            <person name="Ke S."/>
            <person name="Chen Y.-Y."/>
            <person name="Wu W.-L."/>
            <person name="Hsu J.-L."/>
            <person name="Lin Y.-F."/>
            <person name="Huang M.-D."/>
            <person name="Li C.-Y."/>
            <person name="Huang L."/>
            <person name="Wang Z.-W."/>
            <person name="Zhao X."/>
            <person name="Zhong W.-Y."/>
            <person name="Peng D.-H."/>
            <person name="Ahmad S."/>
            <person name="Lan S."/>
            <person name="Zhang J.-S."/>
            <person name="Tsai W.-C."/>
            <person name="Van De Peer Y."/>
            <person name="Liu Z.-J."/>
        </authorList>
    </citation>
    <scope>NUCLEOTIDE SEQUENCE</scope>
    <source>
        <strain evidence="1">CP</strain>
        <tissue evidence="1">Leaves</tissue>
    </source>
</reference>
<name>A0AAV9E6W0_ACOCL</name>
<dbReference type="AlphaFoldDB" id="A0AAV9E6W0"/>
<keyword evidence="2" id="KW-1185">Reference proteome</keyword>
<gene>
    <name evidence="1" type="ORF">QJS10_CPA09g00554</name>
</gene>
<proteinExistence type="predicted"/>
<sequence>MGVMVNFPVKLRAGAMKSWTMNVVVRCEVTVNTLAVGTSVVKQECHAKVTIQKATPTVAIKPPLAVKANPGGNVTLPSTKSKVLLRGESSRMAPTFGVSCYSILDPRGYSNSAGFFIDLSEDPVLPNTSTRLKPSGMADKKIVTPKSKVAKAASECLELRKYPHPRTRDEQSNERVLVTSVYASNSNVESERKSSSQGKVAKRKGVFVEVDDESTVCMKQNGDRAEHHECHKVDETSTDLKINNFDPGNYDRLASSSTSICYPIDDLLMSICDPVTNLPLSATADVHPRPPDTTPDHPLAGARLLLLDDPDNIHP</sequence>